<feature type="domain" description="Multidrug resistance protein MdtA-like alpha-helical hairpin" evidence="1">
    <location>
        <begin position="119"/>
        <end position="174"/>
    </location>
</feature>
<evidence type="ECO:0000259" key="3">
    <source>
        <dbReference type="Pfam" id="PF25954"/>
    </source>
</evidence>
<dbReference type="Gene3D" id="2.40.50.100">
    <property type="match status" value="1"/>
</dbReference>
<feature type="domain" description="CusB-like beta-barrel" evidence="3">
    <location>
        <begin position="234"/>
        <end position="304"/>
    </location>
</feature>
<dbReference type="Gene3D" id="1.10.287.470">
    <property type="entry name" value="Helix hairpin bin"/>
    <property type="match status" value="1"/>
</dbReference>
<dbReference type="InterPro" id="IPR006143">
    <property type="entry name" value="RND_pump_MFP"/>
</dbReference>
<organism evidence="5">
    <name type="scientific">mine drainage metagenome</name>
    <dbReference type="NCBI Taxonomy" id="410659"/>
    <lineage>
        <taxon>unclassified sequences</taxon>
        <taxon>metagenomes</taxon>
        <taxon>ecological metagenomes</taxon>
    </lineage>
</organism>
<dbReference type="Gene3D" id="2.40.420.20">
    <property type="match status" value="1"/>
</dbReference>
<accession>E6QWI1</accession>
<dbReference type="Pfam" id="PF25876">
    <property type="entry name" value="HH_MFP_RND"/>
    <property type="match status" value="1"/>
</dbReference>
<dbReference type="PANTHER" id="PTHR30469:SF37">
    <property type="entry name" value="RAGD PROTEIN"/>
    <property type="match status" value="1"/>
</dbReference>
<dbReference type="InterPro" id="IPR058625">
    <property type="entry name" value="MdtA-like_BSH"/>
</dbReference>
<dbReference type="Gene3D" id="2.40.30.170">
    <property type="match status" value="1"/>
</dbReference>
<evidence type="ECO:0000259" key="1">
    <source>
        <dbReference type="Pfam" id="PF25876"/>
    </source>
</evidence>
<dbReference type="NCBIfam" id="TIGR01730">
    <property type="entry name" value="RND_mfp"/>
    <property type="match status" value="1"/>
</dbReference>
<dbReference type="InterPro" id="IPR058624">
    <property type="entry name" value="MdtA-like_HH"/>
</dbReference>
<protein>
    <submittedName>
        <fullName evidence="5">Efflux transporter, RND family, MFP subunit</fullName>
    </submittedName>
</protein>
<dbReference type="InterPro" id="IPR058792">
    <property type="entry name" value="Beta-barrel_RND_2"/>
</dbReference>
<name>E6QWI1_9ZZZZ</name>
<comment type="caution">
    <text evidence="5">The sequence shown here is derived from an EMBL/GenBank/DDBJ whole genome shotgun (WGS) entry which is preliminary data.</text>
</comment>
<sequence>MPTSPSPALKRIRLFGFILLLCAVIAAAWGIYTRSVAHGALERDAQNAATLHVNVMHPLLEKSTGELVLPGTLQAWIETPIYAHTSGYLKSWAVDIGQAVTAGQLIAEIETPEVDQQALQAEADLHTAIANAQLANLTAKRYAILLPTKTVSQQDLDNMQYNAAAKQAAVVAARDNLARYRQLDVYKKILAPYNGIITVRNIDIGTMIDTGTANGKARELFHLADTRKLRAYIPVPEDQAALVHKGDVIPVSVRGQPGKTWLALCTNTANAVDPVTHTVLIELQLDNPLNALLPGAYIEAHFRQHVPSGTVTMPSNALIFNAEGTFMAVVLPNNTVHLQPITVGKDLGRSMEVTQGLNPGQQVIVSPPDDISEGAQVQPVALTRLQRKSS</sequence>
<reference evidence="5" key="1">
    <citation type="submission" date="2009-10" db="EMBL/GenBank/DDBJ databases">
        <title>Diversity of trophic interactions inside an arsenic-rich microbial ecosystem.</title>
        <authorList>
            <person name="Bertin P.N."/>
            <person name="Heinrich-Salmeron A."/>
            <person name="Pelletier E."/>
            <person name="Goulhen-Chollet F."/>
            <person name="Arsene-Ploetze F."/>
            <person name="Gallien S."/>
            <person name="Calteau A."/>
            <person name="Vallenet D."/>
            <person name="Casiot C."/>
            <person name="Chane-Woon-Ming B."/>
            <person name="Giloteaux L."/>
            <person name="Barakat M."/>
            <person name="Bonnefoy V."/>
            <person name="Bruneel O."/>
            <person name="Chandler M."/>
            <person name="Cleiss J."/>
            <person name="Duran R."/>
            <person name="Elbaz-Poulichet F."/>
            <person name="Fonknechten N."/>
            <person name="Lauga B."/>
            <person name="Mornico D."/>
            <person name="Ortet P."/>
            <person name="Schaeffer C."/>
            <person name="Siguier P."/>
            <person name="Alexander Thil Smith A."/>
            <person name="Van Dorsselaer A."/>
            <person name="Weissenbach J."/>
            <person name="Medigue C."/>
            <person name="Le Paslier D."/>
        </authorList>
    </citation>
    <scope>NUCLEOTIDE SEQUENCE</scope>
</reference>
<evidence type="ECO:0000313" key="5">
    <source>
        <dbReference type="EMBL" id="CBI11604.1"/>
    </source>
</evidence>
<feature type="domain" description="Multidrug resistance protein MdtA-like barrel-sandwich hybrid" evidence="2">
    <location>
        <begin position="82"/>
        <end position="214"/>
    </location>
</feature>
<dbReference type="Pfam" id="PF25989">
    <property type="entry name" value="YknX_C"/>
    <property type="match status" value="1"/>
</dbReference>
<dbReference type="InterPro" id="IPR058637">
    <property type="entry name" value="YknX-like_C"/>
</dbReference>
<evidence type="ECO:0000259" key="2">
    <source>
        <dbReference type="Pfam" id="PF25917"/>
    </source>
</evidence>
<dbReference type="Pfam" id="PF25917">
    <property type="entry name" value="BSH_RND"/>
    <property type="match status" value="1"/>
</dbReference>
<dbReference type="Pfam" id="PF25954">
    <property type="entry name" value="Beta-barrel_RND_2"/>
    <property type="match status" value="1"/>
</dbReference>
<gene>
    <name evidence="5" type="ORF">CARN7_2439</name>
</gene>
<dbReference type="GO" id="GO:0015562">
    <property type="term" value="F:efflux transmembrane transporter activity"/>
    <property type="evidence" value="ECO:0007669"/>
    <property type="project" value="TreeGrafter"/>
</dbReference>
<dbReference type="SUPFAM" id="SSF111369">
    <property type="entry name" value="HlyD-like secretion proteins"/>
    <property type="match status" value="1"/>
</dbReference>
<dbReference type="EMBL" id="CABR01000152">
    <property type="protein sequence ID" value="CBI11604.1"/>
    <property type="molecule type" value="Genomic_DNA"/>
</dbReference>
<dbReference type="PANTHER" id="PTHR30469">
    <property type="entry name" value="MULTIDRUG RESISTANCE PROTEIN MDTA"/>
    <property type="match status" value="1"/>
</dbReference>
<proteinExistence type="predicted"/>
<feature type="domain" description="YknX-like C-terminal permuted SH3-like" evidence="4">
    <location>
        <begin position="311"/>
        <end position="378"/>
    </location>
</feature>
<dbReference type="AlphaFoldDB" id="E6QWI1"/>
<dbReference type="GO" id="GO:1990281">
    <property type="term" value="C:efflux pump complex"/>
    <property type="evidence" value="ECO:0007669"/>
    <property type="project" value="TreeGrafter"/>
</dbReference>
<evidence type="ECO:0000259" key="4">
    <source>
        <dbReference type="Pfam" id="PF25989"/>
    </source>
</evidence>